<gene>
    <name evidence="2" type="ORF">GWI33_015883</name>
</gene>
<name>A0A834I2N5_RHYFE</name>
<keyword evidence="3" id="KW-1185">Reference proteome</keyword>
<organism evidence="2 3">
    <name type="scientific">Rhynchophorus ferrugineus</name>
    <name type="common">Red palm weevil</name>
    <name type="synonym">Curculio ferrugineus</name>
    <dbReference type="NCBI Taxonomy" id="354439"/>
    <lineage>
        <taxon>Eukaryota</taxon>
        <taxon>Metazoa</taxon>
        <taxon>Ecdysozoa</taxon>
        <taxon>Arthropoda</taxon>
        <taxon>Hexapoda</taxon>
        <taxon>Insecta</taxon>
        <taxon>Pterygota</taxon>
        <taxon>Neoptera</taxon>
        <taxon>Endopterygota</taxon>
        <taxon>Coleoptera</taxon>
        <taxon>Polyphaga</taxon>
        <taxon>Cucujiformia</taxon>
        <taxon>Curculionidae</taxon>
        <taxon>Dryophthorinae</taxon>
        <taxon>Rhynchophorus</taxon>
    </lineage>
</organism>
<dbReference type="EMBL" id="JAACXV010014000">
    <property type="protein sequence ID" value="KAF7271221.1"/>
    <property type="molecule type" value="Genomic_DNA"/>
</dbReference>
<evidence type="ECO:0000313" key="3">
    <source>
        <dbReference type="Proteomes" id="UP000625711"/>
    </source>
</evidence>
<evidence type="ECO:0000256" key="1">
    <source>
        <dbReference type="SAM" id="MobiDB-lite"/>
    </source>
</evidence>
<comment type="caution">
    <text evidence="2">The sequence shown here is derived from an EMBL/GenBank/DDBJ whole genome shotgun (WGS) entry which is preliminary data.</text>
</comment>
<dbReference type="Proteomes" id="UP000625711">
    <property type="component" value="Unassembled WGS sequence"/>
</dbReference>
<sequence>MFFEQNFPTNKEKKLSSRVSKPNSRLVLPKASVIFRPVSFCAYVPIHIHSHTTREKETNALTLAQTHIHRSGDPGGGDHPYISYEVGPVEEYI</sequence>
<evidence type="ECO:0000313" key="2">
    <source>
        <dbReference type="EMBL" id="KAF7271221.1"/>
    </source>
</evidence>
<accession>A0A834I2N5</accession>
<feature type="region of interest" description="Disordered" evidence="1">
    <location>
        <begin position="1"/>
        <end position="21"/>
    </location>
</feature>
<protein>
    <submittedName>
        <fullName evidence="2">Uncharacterized protein</fullName>
    </submittedName>
</protein>
<reference evidence="2" key="1">
    <citation type="submission" date="2020-08" db="EMBL/GenBank/DDBJ databases">
        <title>Genome sequencing and assembly of the red palm weevil Rhynchophorus ferrugineus.</title>
        <authorList>
            <person name="Dias G.B."/>
            <person name="Bergman C.M."/>
            <person name="Manee M."/>
        </authorList>
    </citation>
    <scope>NUCLEOTIDE SEQUENCE</scope>
    <source>
        <strain evidence="2">AA-2017</strain>
        <tissue evidence="2">Whole larva</tissue>
    </source>
</reference>
<proteinExistence type="predicted"/>
<dbReference type="AlphaFoldDB" id="A0A834I2N5"/>